<evidence type="ECO:0000259" key="16">
    <source>
        <dbReference type="Pfam" id="PF22461"/>
    </source>
</evidence>
<evidence type="ECO:0000256" key="11">
    <source>
        <dbReference type="ARBA" id="ARBA00023136"/>
    </source>
</evidence>
<evidence type="ECO:0000256" key="9">
    <source>
        <dbReference type="ARBA" id="ARBA00023065"/>
    </source>
</evidence>
<keyword evidence="7" id="KW-0732">Signal</keyword>
<dbReference type="GO" id="GO:0015159">
    <property type="term" value="F:polysaccharide transmembrane transporter activity"/>
    <property type="evidence" value="ECO:0007669"/>
    <property type="project" value="InterPro"/>
</dbReference>
<evidence type="ECO:0000256" key="5">
    <source>
        <dbReference type="ARBA" id="ARBA00022597"/>
    </source>
</evidence>
<keyword evidence="3" id="KW-0813">Transport</keyword>
<dbReference type="GO" id="GO:0009279">
    <property type="term" value="C:cell outer membrane"/>
    <property type="evidence" value="ECO:0007669"/>
    <property type="project" value="UniProtKB-SubCell"/>
</dbReference>
<dbReference type="PANTHER" id="PTHR33619">
    <property type="entry name" value="POLYSACCHARIDE EXPORT PROTEIN GFCE-RELATED"/>
    <property type="match status" value="1"/>
</dbReference>
<keyword evidence="8" id="KW-0625">Polysaccharide transport</keyword>
<keyword evidence="13" id="KW-0998">Cell outer membrane</keyword>
<dbReference type="InterPro" id="IPR003715">
    <property type="entry name" value="Poly_export_N"/>
</dbReference>
<proteinExistence type="inferred from homology"/>
<protein>
    <submittedName>
        <fullName evidence="17">FIG123464: Polysaccharide export protein</fullName>
    </submittedName>
</protein>
<evidence type="ECO:0000313" key="17">
    <source>
        <dbReference type="EMBL" id="VAW87795.1"/>
    </source>
</evidence>
<sequence>MYGVMDDLSSKHSTFLLTCFFSIILLLLAGCLAKPSQIQNVSDAASSAPDDAAFQAYKIGPGDVINIFVWGNPDVSIEVSIRPDGKVSSPLVEDMVAIGKTPTQLARDIEKVLSTFIKQPTVTVIVKQFGGLYDQQIRVVGEASQPQGLPYREKMSLLDVMIAVDGLTEFAAGNKAKISRMVNGKKRVIKVRLEDLLKNGDISANTEMKPGDILIIPESWF</sequence>
<dbReference type="AlphaFoldDB" id="A0A3B0Z3B6"/>
<dbReference type="GO" id="GO:0015288">
    <property type="term" value="F:porin activity"/>
    <property type="evidence" value="ECO:0007669"/>
    <property type="project" value="UniProtKB-KW"/>
</dbReference>
<comment type="subcellular location">
    <subcellularLocation>
        <location evidence="1">Cell outer membrane</location>
        <topology evidence="1">Multi-pass membrane protein</topology>
    </subcellularLocation>
</comment>
<feature type="domain" description="SLBB" evidence="16">
    <location>
        <begin position="135"/>
        <end position="216"/>
    </location>
</feature>
<dbReference type="InterPro" id="IPR017477">
    <property type="entry name" value="PEP-CTERM_polysacc_export"/>
</dbReference>
<dbReference type="Pfam" id="PF22461">
    <property type="entry name" value="SLBB_2"/>
    <property type="match status" value="1"/>
</dbReference>
<keyword evidence="12" id="KW-0564">Palmitate</keyword>
<name>A0A3B0Z3B6_9ZZZZ</name>
<gene>
    <name evidence="17" type="ORF">MNBD_GAMMA16-247</name>
</gene>
<keyword evidence="5" id="KW-0762">Sugar transport</keyword>
<keyword evidence="10" id="KW-0626">Porin</keyword>
<evidence type="ECO:0000256" key="7">
    <source>
        <dbReference type="ARBA" id="ARBA00022729"/>
    </source>
</evidence>
<evidence type="ECO:0000256" key="1">
    <source>
        <dbReference type="ARBA" id="ARBA00004571"/>
    </source>
</evidence>
<keyword evidence="11" id="KW-0472">Membrane</keyword>
<dbReference type="EMBL" id="UOFO01000131">
    <property type="protein sequence ID" value="VAW87795.1"/>
    <property type="molecule type" value="Genomic_DNA"/>
</dbReference>
<dbReference type="GO" id="GO:0006811">
    <property type="term" value="P:monoatomic ion transport"/>
    <property type="evidence" value="ECO:0007669"/>
    <property type="project" value="UniProtKB-KW"/>
</dbReference>
<accession>A0A3B0Z3B6</accession>
<evidence type="ECO:0000256" key="12">
    <source>
        <dbReference type="ARBA" id="ARBA00023139"/>
    </source>
</evidence>
<evidence type="ECO:0000256" key="13">
    <source>
        <dbReference type="ARBA" id="ARBA00023237"/>
    </source>
</evidence>
<dbReference type="Gene3D" id="3.30.1950.10">
    <property type="entry name" value="wza like domain"/>
    <property type="match status" value="1"/>
</dbReference>
<dbReference type="Gene3D" id="3.10.560.10">
    <property type="entry name" value="Outer membrane lipoprotein wza domain like"/>
    <property type="match status" value="1"/>
</dbReference>
<evidence type="ECO:0000256" key="4">
    <source>
        <dbReference type="ARBA" id="ARBA00022452"/>
    </source>
</evidence>
<evidence type="ECO:0000256" key="10">
    <source>
        <dbReference type="ARBA" id="ARBA00023114"/>
    </source>
</evidence>
<evidence type="ECO:0000256" key="8">
    <source>
        <dbReference type="ARBA" id="ARBA00023047"/>
    </source>
</evidence>
<keyword evidence="9" id="KW-0406">Ion transport</keyword>
<evidence type="ECO:0000256" key="14">
    <source>
        <dbReference type="ARBA" id="ARBA00023288"/>
    </source>
</evidence>
<dbReference type="GO" id="GO:0046930">
    <property type="term" value="C:pore complex"/>
    <property type="evidence" value="ECO:0007669"/>
    <property type="project" value="UniProtKB-KW"/>
</dbReference>
<dbReference type="NCBIfam" id="TIGR03027">
    <property type="entry name" value="pepcterm_export"/>
    <property type="match status" value="1"/>
</dbReference>
<evidence type="ECO:0000256" key="2">
    <source>
        <dbReference type="ARBA" id="ARBA00009450"/>
    </source>
</evidence>
<reference evidence="17" key="1">
    <citation type="submission" date="2018-06" db="EMBL/GenBank/DDBJ databases">
        <authorList>
            <person name="Zhirakovskaya E."/>
        </authorList>
    </citation>
    <scope>NUCLEOTIDE SEQUENCE</scope>
</reference>
<evidence type="ECO:0000256" key="3">
    <source>
        <dbReference type="ARBA" id="ARBA00022448"/>
    </source>
</evidence>
<keyword evidence="6" id="KW-0812">Transmembrane</keyword>
<dbReference type="InterPro" id="IPR054765">
    <property type="entry name" value="SLBB_dom"/>
</dbReference>
<comment type="similarity">
    <text evidence="2">Belongs to the BexD/CtrA/VexA family.</text>
</comment>
<feature type="domain" description="Polysaccharide export protein N-terminal" evidence="15">
    <location>
        <begin position="55"/>
        <end position="127"/>
    </location>
</feature>
<evidence type="ECO:0000259" key="15">
    <source>
        <dbReference type="Pfam" id="PF02563"/>
    </source>
</evidence>
<dbReference type="PANTHER" id="PTHR33619:SF3">
    <property type="entry name" value="POLYSACCHARIDE EXPORT PROTEIN GFCE-RELATED"/>
    <property type="match status" value="1"/>
</dbReference>
<dbReference type="InterPro" id="IPR049712">
    <property type="entry name" value="Poly_export"/>
</dbReference>
<keyword evidence="14" id="KW-0449">Lipoprotein</keyword>
<keyword evidence="4" id="KW-1134">Transmembrane beta strand</keyword>
<dbReference type="Pfam" id="PF02563">
    <property type="entry name" value="Poly_export"/>
    <property type="match status" value="1"/>
</dbReference>
<evidence type="ECO:0000256" key="6">
    <source>
        <dbReference type="ARBA" id="ARBA00022692"/>
    </source>
</evidence>
<organism evidence="17">
    <name type="scientific">hydrothermal vent metagenome</name>
    <dbReference type="NCBI Taxonomy" id="652676"/>
    <lineage>
        <taxon>unclassified sequences</taxon>
        <taxon>metagenomes</taxon>
        <taxon>ecological metagenomes</taxon>
    </lineage>
</organism>